<dbReference type="Proteomes" id="UP001307168">
    <property type="component" value="Unassembled WGS sequence"/>
</dbReference>
<dbReference type="AlphaFoldDB" id="A0AAW9N926"/>
<accession>A0AAW9N926</accession>
<sequence length="152" mass="17830">MSATTRYINVLEYFPLQEIEAGLTNKTYNFSSLEALVQWIKDLKKHKPDIDEDLGEELIRKTMLNKMAHGKVYRDSLKNREYLKRANSDDIRDFLLDKNMHLEKQIAHLGIQKRYQTFNGVMKSLDQLEMAEQLEKLIQTAQKQLEGIKGNK</sequence>
<dbReference type="EMBL" id="JARNBH010000008">
    <property type="protein sequence ID" value="MEC0273095.1"/>
    <property type="molecule type" value="Genomic_DNA"/>
</dbReference>
<comment type="caution">
    <text evidence="1">The sequence shown here is derived from an EMBL/GenBank/DDBJ whole genome shotgun (WGS) entry which is preliminary data.</text>
</comment>
<evidence type="ECO:0000313" key="1">
    <source>
        <dbReference type="EMBL" id="MEC0273095.1"/>
    </source>
</evidence>
<proteinExistence type="predicted"/>
<evidence type="ECO:0000313" key="2">
    <source>
        <dbReference type="Proteomes" id="UP001307168"/>
    </source>
</evidence>
<gene>
    <name evidence="1" type="ORF">P4706_08410</name>
</gene>
<protein>
    <submittedName>
        <fullName evidence="1">Uncharacterized protein</fullName>
    </submittedName>
</protein>
<reference evidence="1 2" key="1">
    <citation type="submission" date="2023-03" db="EMBL/GenBank/DDBJ databases">
        <title>Bacillus Genome Sequencing.</title>
        <authorList>
            <person name="Dunlap C."/>
        </authorList>
    </citation>
    <scope>NUCLEOTIDE SEQUENCE [LARGE SCALE GENOMIC DNA]</scope>
    <source>
        <strain evidence="1 2">B-41290</strain>
    </source>
</reference>
<name>A0AAW9N926_9BACI</name>
<dbReference type="RefSeq" id="WP_367406597.1">
    <property type="nucleotide sequence ID" value="NZ_JARNBH010000008.1"/>
</dbReference>
<organism evidence="1 2">
    <name type="scientific">Peribacillus castrilensis</name>
    <dbReference type="NCBI Taxonomy" id="2897690"/>
    <lineage>
        <taxon>Bacteria</taxon>
        <taxon>Bacillati</taxon>
        <taxon>Bacillota</taxon>
        <taxon>Bacilli</taxon>
        <taxon>Bacillales</taxon>
        <taxon>Bacillaceae</taxon>
        <taxon>Peribacillus</taxon>
    </lineage>
</organism>
<keyword evidence="2" id="KW-1185">Reference proteome</keyword>